<protein>
    <recommendedName>
        <fullName evidence="5">Kinetochore protein SPC25</fullName>
    </recommendedName>
</protein>
<dbReference type="InParanoid" id="C5KI15"/>
<evidence type="ECO:0000256" key="1">
    <source>
        <dbReference type="SAM" id="Coils"/>
    </source>
</evidence>
<dbReference type="Proteomes" id="UP000007800">
    <property type="component" value="Unassembled WGS sequence"/>
</dbReference>
<dbReference type="Gene3D" id="3.30.457.50">
    <property type="entry name" value="Chromosome segregation protein Spc25"/>
    <property type="match status" value="1"/>
</dbReference>
<name>C5KI15_PERM5</name>
<evidence type="ECO:0000256" key="2">
    <source>
        <dbReference type="SAM" id="MobiDB-lite"/>
    </source>
</evidence>
<sequence>MDELSTVVDQVEDLIKVSYSRALQRIRSLRDEVAHLETVTYLEKCRECDELAETVKSRQKELEETLADAKENQVNLWNTTHNEELSLEDTAKKESGADNFSSSSASAHPPCHQSTESLETKCQAFKDAFGLSLEFIGPSVVRVRLDNVEGCDDSLVFVLARDEKTQKYFVSSCMPRVTLLDKLVANLNCRMPPCTSLGGFLVTVREKYRAMYGKR</sequence>
<proteinExistence type="predicted"/>
<evidence type="ECO:0000313" key="3">
    <source>
        <dbReference type="EMBL" id="EER16227.1"/>
    </source>
</evidence>
<feature type="region of interest" description="Disordered" evidence="2">
    <location>
        <begin position="91"/>
        <end position="113"/>
    </location>
</feature>
<accession>C5KI15</accession>
<reference evidence="3 4" key="1">
    <citation type="submission" date="2008-07" db="EMBL/GenBank/DDBJ databases">
        <authorList>
            <person name="El-Sayed N."/>
            <person name="Caler E."/>
            <person name="Inman J."/>
            <person name="Amedeo P."/>
            <person name="Hass B."/>
            <person name="Wortman J."/>
        </authorList>
    </citation>
    <scope>NUCLEOTIDE SEQUENCE [LARGE SCALE GENOMIC DNA]</scope>
    <source>
        <strain evidence="4">ATCC 50983 / TXsc</strain>
    </source>
</reference>
<evidence type="ECO:0000313" key="4">
    <source>
        <dbReference type="Proteomes" id="UP000007800"/>
    </source>
</evidence>
<dbReference type="GeneID" id="9061365"/>
<organism evidence="4">
    <name type="scientific">Perkinsus marinus (strain ATCC 50983 / TXsc)</name>
    <dbReference type="NCBI Taxonomy" id="423536"/>
    <lineage>
        <taxon>Eukaryota</taxon>
        <taxon>Sar</taxon>
        <taxon>Alveolata</taxon>
        <taxon>Perkinsozoa</taxon>
        <taxon>Perkinsea</taxon>
        <taxon>Perkinsida</taxon>
        <taxon>Perkinsidae</taxon>
        <taxon>Perkinsus</taxon>
    </lineage>
</organism>
<dbReference type="AlphaFoldDB" id="C5KI15"/>
<evidence type="ECO:0008006" key="5">
    <source>
        <dbReference type="Google" id="ProtNLM"/>
    </source>
</evidence>
<dbReference type="RefSeq" id="XP_002784431.1">
    <property type="nucleotide sequence ID" value="XM_002784385.1"/>
</dbReference>
<keyword evidence="1" id="KW-0175">Coiled coil</keyword>
<gene>
    <name evidence="3" type="ORF">Pmar_PMAR003690</name>
</gene>
<keyword evidence="4" id="KW-1185">Reference proteome</keyword>
<feature type="coiled-coil region" evidence="1">
    <location>
        <begin position="19"/>
        <end position="72"/>
    </location>
</feature>
<dbReference type="EMBL" id="GG673069">
    <property type="protein sequence ID" value="EER16227.1"/>
    <property type="molecule type" value="Genomic_DNA"/>
</dbReference>